<feature type="binding site" evidence="9">
    <location>
        <position position="450"/>
    </location>
    <ligand>
        <name>substrate</name>
        <note>ligand shared between dimeric partners</note>
    </ligand>
</feature>
<comment type="subunit">
    <text evidence="2 7">Homodimer.</text>
</comment>
<dbReference type="Gene3D" id="3.40.50.720">
    <property type="entry name" value="NAD(P)-binding Rossmann-like Domain"/>
    <property type="match status" value="1"/>
</dbReference>
<dbReference type="UniPathway" id="UPA00115">
    <property type="reaction ID" value="UER00410"/>
</dbReference>
<protein>
    <recommendedName>
        <fullName evidence="7 10">6-phosphogluconate dehydrogenase, decarboxylating</fullName>
        <ecNumber evidence="7 10">1.1.1.44</ecNumber>
    </recommendedName>
</protein>
<keyword evidence="6 7" id="KW-0570">Pentose shunt</keyword>
<feature type="binding site" evidence="9">
    <location>
        <position position="444"/>
    </location>
    <ligand>
        <name>substrate</name>
        <note>ligand shared between dimeric partners</note>
    </ligand>
</feature>
<keyword evidence="5 10" id="KW-0311">Gluconate utilization</keyword>
<dbReference type="InterPro" id="IPR006183">
    <property type="entry name" value="Pgluconate_DH"/>
</dbReference>
<dbReference type="Pfam" id="PF03446">
    <property type="entry name" value="NAD_binding_2"/>
    <property type="match status" value="1"/>
</dbReference>
<name>A0A6N2RER1_9FIRM</name>
<dbReference type="SUPFAM" id="SSF51735">
    <property type="entry name" value="NAD(P)-binding Rossmann-fold domains"/>
    <property type="match status" value="1"/>
</dbReference>
<dbReference type="InterPro" id="IPR036291">
    <property type="entry name" value="NAD(P)-bd_dom_sf"/>
</dbReference>
<feature type="binding site" description="in other chain" evidence="9">
    <location>
        <position position="190"/>
    </location>
    <ligand>
        <name>substrate</name>
        <note>ligand shared between dimeric partners</note>
    </ligand>
</feature>
<dbReference type="GO" id="GO:0050661">
    <property type="term" value="F:NADP binding"/>
    <property type="evidence" value="ECO:0007669"/>
    <property type="project" value="InterPro"/>
</dbReference>
<dbReference type="AlphaFoldDB" id="A0A6N2RER1"/>
<dbReference type="PIRSF" id="PIRSF000109">
    <property type="entry name" value="6PGD"/>
    <property type="match status" value="1"/>
</dbReference>
<sequence length="467" mass="51418">MQEYEIGLYGLGVMGSSLAKNMIQHGFDVALYSKPEAERAAFRVEAPLGRYEVFPTEEAFVHSLSQPRVIFLMVTAGKAVDAVIGQLLPYLEPEDVIIDGGNSHFEDTARRGAALAEQGIQYLGVGVSGGELGALYGPSMMVGGNYEGWIRCREILQSIAAQVDGEPCCEYVGQAGAGHYVKMVHNGIEYAILQLLADTYHILSQGMGLPQEEIAAIFAGWKDGPLRSYLIDISIDVLRKRDEDGQFLLPKILDSAQQKGTGSWTMMESITRGVYAPTIAEAVYARFFSQEKATRSLGRKIGELSPVRKVFSVENIGGKLENALYCAMVCCYAQGMEIIRKASADFGWNINLENAANLWRGGCIIRSDLLEPIAKAFHRPQDCPNLVLSKEFAPALAQKEADWREIVGRCIIHGLAVPALSSTLTYYDSCHTDPMPVGLIQGLRDCFGAHTYRRTDREGDFHTNWQE</sequence>
<dbReference type="PRINTS" id="PR00076">
    <property type="entry name" value="6PGDHDRGNASE"/>
</dbReference>
<dbReference type="Pfam" id="PF00393">
    <property type="entry name" value="6PGD"/>
    <property type="match status" value="1"/>
</dbReference>
<dbReference type="InterPro" id="IPR006115">
    <property type="entry name" value="6PGDH_NADP-bd"/>
</dbReference>
<comment type="function">
    <text evidence="7">Catalyzes the oxidative decarboxylation of 6-phosphogluconate to ribulose 5-phosphate and CO(2), with concomitant reduction of NADP to NADPH.</text>
</comment>
<evidence type="ECO:0000256" key="10">
    <source>
        <dbReference type="RuleBase" id="RU000485"/>
    </source>
</evidence>
<dbReference type="EMBL" id="CACRSL010000003">
    <property type="protein sequence ID" value="VYS79482.1"/>
    <property type="molecule type" value="Genomic_DNA"/>
</dbReference>
<dbReference type="EC" id="1.1.1.44" evidence="7 10"/>
<dbReference type="SMART" id="SM01350">
    <property type="entry name" value="6PGD"/>
    <property type="match status" value="1"/>
</dbReference>
<comment type="pathway">
    <text evidence="7 10">Carbohydrate degradation; pentose phosphate pathway; D-ribulose 5-phosphate from D-glucose 6-phosphate (oxidative stage): step 3/3.</text>
</comment>
<feature type="active site" description="Proton donor" evidence="8">
    <location>
        <position position="189"/>
    </location>
</feature>
<comment type="catalytic activity">
    <reaction evidence="7 10">
        <text>6-phospho-D-gluconate + NADP(+) = D-ribulose 5-phosphate + CO2 + NADPH</text>
        <dbReference type="Rhea" id="RHEA:10116"/>
        <dbReference type="ChEBI" id="CHEBI:16526"/>
        <dbReference type="ChEBI" id="CHEBI:57783"/>
        <dbReference type="ChEBI" id="CHEBI:58121"/>
        <dbReference type="ChEBI" id="CHEBI:58349"/>
        <dbReference type="ChEBI" id="CHEBI:58759"/>
        <dbReference type="EC" id="1.1.1.44"/>
    </reaction>
</comment>
<dbReference type="InterPro" id="IPR013328">
    <property type="entry name" value="6PGD_dom2"/>
</dbReference>
<reference evidence="12" key="1">
    <citation type="submission" date="2019-11" db="EMBL/GenBank/DDBJ databases">
        <authorList>
            <person name="Feng L."/>
        </authorList>
    </citation>
    <scope>NUCLEOTIDE SEQUENCE</scope>
    <source>
        <strain evidence="12">AundefinedLFYP135</strain>
    </source>
</reference>
<comment type="similarity">
    <text evidence="1 7 10">Belongs to the 6-phosphogluconate dehydrogenase family.</text>
</comment>
<evidence type="ECO:0000256" key="2">
    <source>
        <dbReference type="ARBA" id="ARBA00011738"/>
    </source>
</evidence>
<dbReference type="PANTHER" id="PTHR11811">
    <property type="entry name" value="6-PHOSPHOGLUCONATE DEHYDROGENASE"/>
    <property type="match status" value="1"/>
</dbReference>
<evidence type="ECO:0000256" key="8">
    <source>
        <dbReference type="PIRSR" id="PIRSR000109-1"/>
    </source>
</evidence>
<feature type="binding site" description="in other chain" evidence="9">
    <location>
        <begin position="128"/>
        <end position="130"/>
    </location>
    <ligand>
        <name>substrate</name>
        <note>ligand shared between dimeric partners</note>
    </ligand>
</feature>
<evidence type="ECO:0000256" key="5">
    <source>
        <dbReference type="ARBA" id="ARBA00023064"/>
    </source>
</evidence>
<dbReference type="GO" id="GO:0004616">
    <property type="term" value="F:phosphogluconate dehydrogenase (decarboxylating) activity"/>
    <property type="evidence" value="ECO:0007669"/>
    <property type="project" value="UniProtKB-EC"/>
</dbReference>
<keyword evidence="3 7" id="KW-0521">NADP</keyword>
<evidence type="ECO:0000256" key="3">
    <source>
        <dbReference type="ARBA" id="ARBA00022857"/>
    </source>
</evidence>
<evidence type="ECO:0000256" key="1">
    <source>
        <dbReference type="ARBA" id="ARBA00008419"/>
    </source>
</evidence>
<dbReference type="InterPro" id="IPR008927">
    <property type="entry name" value="6-PGluconate_DH-like_C_sf"/>
</dbReference>
<dbReference type="InterPro" id="IPR006113">
    <property type="entry name" value="6PGDH_Gnd/GntZ"/>
</dbReference>
<dbReference type="GO" id="GO:0019521">
    <property type="term" value="P:D-gluconate metabolic process"/>
    <property type="evidence" value="ECO:0007669"/>
    <property type="project" value="UniProtKB-KW"/>
</dbReference>
<dbReference type="SUPFAM" id="SSF48179">
    <property type="entry name" value="6-phosphogluconate dehydrogenase C-terminal domain-like"/>
    <property type="match status" value="1"/>
</dbReference>
<organism evidence="12">
    <name type="scientific">uncultured Anaerotruncus sp</name>
    <dbReference type="NCBI Taxonomy" id="905011"/>
    <lineage>
        <taxon>Bacteria</taxon>
        <taxon>Bacillati</taxon>
        <taxon>Bacillota</taxon>
        <taxon>Clostridia</taxon>
        <taxon>Eubacteriales</taxon>
        <taxon>Oscillospiraceae</taxon>
        <taxon>Anaerotruncus</taxon>
        <taxon>environmental samples</taxon>
    </lineage>
</organism>
<feature type="active site" description="Proton acceptor" evidence="8">
    <location>
        <position position="182"/>
    </location>
</feature>
<evidence type="ECO:0000259" key="11">
    <source>
        <dbReference type="SMART" id="SM01350"/>
    </source>
</evidence>
<keyword evidence="4 7" id="KW-0560">Oxidoreductase</keyword>
<feature type="binding site" description="in other chain" evidence="9">
    <location>
        <position position="286"/>
    </location>
    <ligand>
        <name>substrate</name>
        <note>ligand shared between dimeric partners</note>
    </ligand>
</feature>
<feature type="binding site" description="in other chain" evidence="9">
    <location>
        <begin position="185"/>
        <end position="186"/>
    </location>
    <ligand>
        <name>substrate</name>
        <note>ligand shared between dimeric partners</note>
    </ligand>
</feature>
<dbReference type="GO" id="GO:0006098">
    <property type="term" value="P:pentose-phosphate shunt"/>
    <property type="evidence" value="ECO:0007669"/>
    <property type="project" value="UniProtKB-UniPathway"/>
</dbReference>
<dbReference type="InterPro" id="IPR006114">
    <property type="entry name" value="6PGDH_C"/>
</dbReference>
<dbReference type="NCBIfam" id="NF006765">
    <property type="entry name" value="PRK09287.1"/>
    <property type="match status" value="1"/>
</dbReference>
<feature type="binding site" description="in other chain" evidence="9">
    <location>
        <position position="102"/>
    </location>
    <ligand>
        <name>substrate</name>
        <note>ligand shared between dimeric partners</note>
    </ligand>
</feature>
<dbReference type="NCBIfam" id="TIGR00873">
    <property type="entry name" value="gnd"/>
    <property type="match status" value="1"/>
</dbReference>
<accession>A0A6N2RER1</accession>
<evidence type="ECO:0000256" key="6">
    <source>
        <dbReference type="ARBA" id="ARBA00023126"/>
    </source>
</evidence>
<dbReference type="Gene3D" id="1.20.5.320">
    <property type="entry name" value="6-Phosphogluconate Dehydrogenase, domain 3"/>
    <property type="match status" value="1"/>
</dbReference>
<evidence type="ECO:0000313" key="12">
    <source>
        <dbReference type="EMBL" id="VYS79482.1"/>
    </source>
</evidence>
<gene>
    <name evidence="12" type="primary">gndA</name>
    <name evidence="12" type="ORF">AULFYP135_00399</name>
</gene>
<dbReference type="FunFam" id="1.10.1040.10:FF:000032">
    <property type="entry name" value="6-phosphogluconate dehydrogenase, decarboxylating"/>
    <property type="match status" value="1"/>
</dbReference>
<proteinExistence type="inferred from homology"/>
<evidence type="ECO:0000256" key="7">
    <source>
        <dbReference type="PIRNR" id="PIRNR000109"/>
    </source>
</evidence>
<feature type="domain" description="6-phosphogluconate dehydrogenase C-terminal" evidence="11">
    <location>
        <begin position="178"/>
        <end position="466"/>
    </location>
</feature>
<evidence type="ECO:0000256" key="4">
    <source>
        <dbReference type="ARBA" id="ARBA00023002"/>
    </source>
</evidence>
<feature type="binding site" description="in other chain" evidence="9">
    <location>
        <position position="259"/>
    </location>
    <ligand>
        <name>substrate</name>
        <note>ligand shared between dimeric partners</note>
    </ligand>
</feature>
<evidence type="ECO:0000256" key="9">
    <source>
        <dbReference type="PIRSR" id="PIRSR000109-2"/>
    </source>
</evidence>
<dbReference type="Gene3D" id="1.10.1040.10">
    <property type="entry name" value="N-(1-d-carboxylethyl)-l-norvaline Dehydrogenase, domain 2"/>
    <property type="match status" value="1"/>
</dbReference>